<comment type="caution">
    <text evidence="1">The sequence shown here is derived from an EMBL/GenBank/DDBJ whole genome shotgun (WGS) entry which is preliminary data.</text>
</comment>
<dbReference type="AlphaFoldDB" id="A0A3L8PZR3"/>
<keyword evidence="2" id="KW-1185">Reference proteome</keyword>
<dbReference type="EMBL" id="QZEI01000022">
    <property type="protein sequence ID" value="RLV60028.1"/>
    <property type="molecule type" value="Genomic_DNA"/>
</dbReference>
<dbReference type="Proteomes" id="UP000281474">
    <property type="component" value="Unassembled WGS sequence"/>
</dbReference>
<evidence type="ECO:0008006" key="3">
    <source>
        <dbReference type="Google" id="ProtNLM"/>
    </source>
</evidence>
<reference evidence="1 2" key="1">
    <citation type="submission" date="2018-09" db="EMBL/GenBank/DDBJ databases">
        <title>Phylogeny of the Shewanellaceae, and recommendation for two new genera, Pseudoshewanella and Parashewanella.</title>
        <authorList>
            <person name="Wang G."/>
        </authorList>
    </citation>
    <scope>NUCLEOTIDE SEQUENCE [LARGE SCALE GENOMIC DNA]</scope>
    <source>
        <strain evidence="1 2">C51</strain>
    </source>
</reference>
<proteinExistence type="predicted"/>
<evidence type="ECO:0000313" key="2">
    <source>
        <dbReference type="Proteomes" id="UP000281474"/>
    </source>
</evidence>
<sequence>MVRDKSRLNKDSHLKFIFVDAENIGLQKVNSIKASLTDKVFVFSKNTSVIELCESKLFQVFSCYPTGTNQADFYIIGNLVGVLASLSDEQKKQCQFVLYSQDNALVLAFEFQCKLHKVSCTVALEPKSIAAIVPQAIPKEKASKAKILNYFKRPRLAESVRSMVQYTKPEFTRIFNEFIREELIVRDPNSKKKWILKESISQIG</sequence>
<gene>
    <name evidence="1" type="ORF">D5018_08920</name>
</gene>
<protein>
    <recommendedName>
        <fullName evidence="3">PIN-like domain-containing protein</fullName>
    </recommendedName>
</protein>
<organism evidence="1 2">
    <name type="scientific">Parashewanella curva</name>
    <dbReference type="NCBI Taxonomy" id="2338552"/>
    <lineage>
        <taxon>Bacteria</taxon>
        <taxon>Pseudomonadati</taxon>
        <taxon>Pseudomonadota</taxon>
        <taxon>Gammaproteobacteria</taxon>
        <taxon>Alteromonadales</taxon>
        <taxon>Shewanellaceae</taxon>
        <taxon>Parashewanella</taxon>
    </lineage>
</organism>
<evidence type="ECO:0000313" key="1">
    <source>
        <dbReference type="EMBL" id="RLV60028.1"/>
    </source>
</evidence>
<name>A0A3L8PZR3_9GAMM</name>
<accession>A0A3L8PZR3</accession>